<feature type="transmembrane region" description="Helical" evidence="1">
    <location>
        <begin position="51"/>
        <end position="70"/>
    </location>
</feature>
<reference evidence="2" key="1">
    <citation type="submission" date="2019-10" db="EMBL/GenBank/DDBJ databases">
        <authorList>
            <consortium name="DOE Joint Genome Institute"/>
            <person name="Kuo A."/>
            <person name="Miyauchi S."/>
            <person name="Kiss E."/>
            <person name="Drula E."/>
            <person name="Kohler A."/>
            <person name="Sanchez-Garcia M."/>
            <person name="Andreopoulos B."/>
            <person name="Barry K.W."/>
            <person name="Bonito G."/>
            <person name="Buee M."/>
            <person name="Carver A."/>
            <person name="Chen C."/>
            <person name="Cichocki N."/>
            <person name="Clum A."/>
            <person name="Culley D."/>
            <person name="Crous P.W."/>
            <person name="Fauchery L."/>
            <person name="Girlanda M."/>
            <person name="Hayes R."/>
            <person name="Keri Z."/>
            <person name="LaButti K."/>
            <person name="Lipzen A."/>
            <person name="Lombard V."/>
            <person name="Magnuson J."/>
            <person name="Maillard F."/>
            <person name="Morin E."/>
            <person name="Murat C."/>
            <person name="Nolan M."/>
            <person name="Ohm R."/>
            <person name="Pangilinan J."/>
            <person name="Pereira M."/>
            <person name="Perotto S."/>
            <person name="Peter M."/>
            <person name="Riley R."/>
            <person name="Sitrit Y."/>
            <person name="Stielow B."/>
            <person name="Szollosi G."/>
            <person name="Zifcakova L."/>
            <person name="Stursova M."/>
            <person name="Spatafora J.W."/>
            <person name="Tedersoo L."/>
            <person name="Vaario L.-M."/>
            <person name="Yamada A."/>
            <person name="Yan M."/>
            <person name="Wang P."/>
            <person name="Xu J."/>
            <person name="Bruns T."/>
            <person name="Baldrian P."/>
            <person name="Vilgalys R."/>
            <person name="Henrissat B."/>
            <person name="Grigoriev I.V."/>
            <person name="Hibbett D."/>
            <person name="Nagy L.G."/>
            <person name="Martin F.M."/>
        </authorList>
    </citation>
    <scope>NUCLEOTIDE SEQUENCE</scope>
    <source>
        <strain evidence="2">Prilba</strain>
    </source>
</reference>
<dbReference type="AlphaFoldDB" id="A0A9P5JYM0"/>
<accession>A0A9P5JYM0</accession>
<keyword evidence="1" id="KW-0472">Membrane</keyword>
<evidence type="ECO:0000313" key="2">
    <source>
        <dbReference type="EMBL" id="KAF8469413.1"/>
    </source>
</evidence>
<dbReference type="Proteomes" id="UP000759537">
    <property type="component" value="Unassembled WGS sequence"/>
</dbReference>
<dbReference type="EMBL" id="WHVB01000028">
    <property type="protein sequence ID" value="KAF8469413.1"/>
    <property type="molecule type" value="Genomic_DNA"/>
</dbReference>
<keyword evidence="3" id="KW-1185">Reference proteome</keyword>
<feature type="transmembrane region" description="Helical" evidence="1">
    <location>
        <begin position="12"/>
        <end position="36"/>
    </location>
</feature>
<protein>
    <submittedName>
        <fullName evidence="2">Uncharacterized protein</fullName>
    </submittedName>
</protein>
<reference evidence="2" key="2">
    <citation type="journal article" date="2020" name="Nat. Commun.">
        <title>Large-scale genome sequencing of mycorrhizal fungi provides insights into the early evolution of symbiotic traits.</title>
        <authorList>
            <person name="Miyauchi S."/>
            <person name="Kiss E."/>
            <person name="Kuo A."/>
            <person name="Drula E."/>
            <person name="Kohler A."/>
            <person name="Sanchez-Garcia M."/>
            <person name="Morin E."/>
            <person name="Andreopoulos B."/>
            <person name="Barry K.W."/>
            <person name="Bonito G."/>
            <person name="Buee M."/>
            <person name="Carver A."/>
            <person name="Chen C."/>
            <person name="Cichocki N."/>
            <person name="Clum A."/>
            <person name="Culley D."/>
            <person name="Crous P.W."/>
            <person name="Fauchery L."/>
            <person name="Girlanda M."/>
            <person name="Hayes R.D."/>
            <person name="Keri Z."/>
            <person name="LaButti K."/>
            <person name="Lipzen A."/>
            <person name="Lombard V."/>
            <person name="Magnuson J."/>
            <person name="Maillard F."/>
            <person name="Murat C."/>
            <person name="Nolan M."/>
            <person name="Ohm R.A."/>
            <person name="Pangilinan J."/>
            <person name="Pereira M.F."/>
            <person name="Perotto S."/>
            <person name="Peter M."/>
            <person name="Pfister S."/>
            <person name="Riley R."/>
            <person name="Sitrit Y."/>
            <person name="Stielow J.B."/>
            <person name="Szollosi G."/>
            <person name="Zifcakova L."/>
            <person name="Stursova M."/>
            <person name="Spatafora J.W."/>
            <person name="Tedersoo L."/>
            <person name="Vaario L.M."/>
            <person name="Yamada A."/>
            <person name="Yan M."/>
            <person name="Wang P."/>
            <person name="Xu J."/>
            <person name="Bruns T."/>
            <person name="Baldrian P."/>
            <person name="Vilgalys R."/>
            <person name="Dunand C."/>
            <person name="Henrissat B."/>
            <person name="Grigoriev I.V."/>
            <person name="Hibbett D."/>
            <person name="Nagy L.G."/>
            <person name="Martin F.M."/>
        </authorList>
    </citation>
    <scope>NUCLEOTIDE SEQUENCE</scope>
    <source>
        <strain evidence="2">Prilba</strain>
    </source>
</reference>
<proteinExistence type="predicted"/>
<keyword evidence="1" id="KW-1133">Transmembrane helix</keyword>
<gene>
    <name evidence="2" type="ORF">DFH94DRAFT_223837</name>
</gene>
<evidence type="ECO:0000313" key="3">
    <source>
        <dbReference type="Proteomes" id="UP000759537"/>
    </source>
</evidence>
<keyword evidence="1" id="KW-0812">Transmembrane</keyword>
<evidence type="ECO:0000256" key="1">
    <source>
        <dbReference type="SAM" id="Phobius"/>
    </source>
</evidence>
<name>A0A9P5JYM0_9AGAM</name>
<organism evidence="2 3">
    <name type="scientific">Russula ochroleuca</name>
    <dbReference type="NCBI Taxonomy" id="152965"/>
    <lineage>
        <taxon>Eukaryota</taxon>
        <taxon>Fungi</taxon>
        <taxon>Dikarya</taxon>
        <taxon>Basidiomycota</taxon>
        <taxon>Agaricomycotina</taxon>
        <taxon>Agaricomycetes</taxon>
        <taxon>Russulales</taxon>
        <taxon>Russulaceae</taxon>
        <taxon>Russula</taxon>
    </lineage>
</organism>
<comment type="caution">
    <text evidence="2">The sequence shown here is derived from an EMBL/GenBank/DDBJ whole genome shotgun (WGS) entry which is preliminary data.</text>
</comment>
<sequence length="83" mass="9409">MILYGPNRRTCMLYGQLVLLIPLSSPTTLDVFSLFLPYPRPDISYYQLTNLYIPTYRCSITMLVVSALHVKAMGSRGGTFAMR</sequence>